<keyword evidence="2" id="KW-1185">Reference proteome</keyword>
<dbReference type="AlphaFoldDB" id="A0AAD4G8N0"/>
<reference evidence="1" key="2">
    <citation type="journal article" date="2020" name="Nat. Commun.">
        <title>Large-scale genome sequencing of mycorrhizal fungi provides insights into the early evolution of symbiotic traits.</title>
        <authorList>
            <person name="Miyauchi S."/>
            <person name="Kiss E."/>
            <person name="Kuo A."/>
            <person name="Drula E."/>
            <person name="Kohler A."/>
            <person name="Sanchez-Garcia M."/>
            <person name="Morin E."/>
            <person name="Andreopoulos B."/>
            <person name="Barry K.W."/>
            <person name="Bonito G."/>
            <person name="Buee M."/>
            <person name="Carver A."/>
            <person name="Chen C."/>
            <person name="Cichocki N."/>
            <person name="Clum A."/>
            <person name="Culley D."/>
            <person name="Crous P.W."/>
            <person name="Fauchery L."/>
            <person name="Girlanda M."/>
            <person name="Hayes R.D."/>
            <person name="Keri Z."/>
            <person name="LaButti K."/>
            <person name="Lipzen A."/>
            <person name="Lombard V."/>
            <person name="Magnuson J."/>
            <person name="Maillard F."/>
            <person name="Murat C."/>
            <person name="Nolan M."/>
            <person name="Ohm R.A."/>
            <person name="Pangilinan J."/>
            <person name="Pereira M.F."/>
            <person name="Perotto S."/>
            <person name="Peter M."/>
            <person name="Pfister S."/>
            <person name="Riley R."/>
            <person name="Sitrit Y."/>
            <person name="Stielow J.B."/>
            <person name="Szollosi G."/>
            <person name="Zifcakova L."/>
            <person name="Stursova M."/>
            <person name="Spatafora J.W."/>
            <person name="Tedersoo L."/>
            <person name="Vaario L.M."/>
            <person name="Yamada A."/>
            <person name="Yan M."/>
            <person name="Wang P."/>
            <person name="Xu J."/>
            <person name="Bruns T."/>
            <person name="Baldrian P."/>
            <person name="Vilgalys R."/>
            <person name="Dunand C."/>
            <person name="Henrissat B."/>
            <person name="Grigoriev I.V."/>
            <person name="Hibbett D."/>
            <person name="Nagy L.G."/>
            <person name="Martin F.M."/>
        </authorList>
    </citation>
    <scope>NUCLEOTIDE SEQUENCE</scope>
    <source>
        <strain evidence="1">BED1</strain>
    </source>
</reference>
<dbReference type="Proteomes" id="UP001194468">
    <property type="component" value="Unassembled WGS sequence"/>
</dbReference>
<organism evidence="1 2">
    <name type="scientific">Boletus edulis BED1</name>
    <dbReference type="NCBI Taxonomy" id="1328754"/>
    <lineage>
        <taxon>Eukaryota</taxon>
        <taxon>Fungi</taxon>
        <taxon>Dikarya</taxon>
        <taxon>Basidiomycota</taxon>
        <taxon>Agaricomycotina</taxon>
        <taxon>Agaricomycetes</taxon>
        <taxon>Agaricomycetidae</taxon>
        <taxon>Boletales</taxon>
        <taxon>Boletineae</taxon>
        <taxon>Boletaceae</taxon>
        <taxon>Boletoideae</taxon>
        <taxon>Boletus</taxon>
    </lineage>
</organism>
<name>A0AAD4G8N0_BOLED</name>
<evidence type="ECO:0000313" key="1">
    <source>
        <dbReference type="EMBL" id="KAF8428849.1"/>
    </source>
</evidence>
<comment type="caution">
    <text evidence="1">The sequence shown here is derived from an EMBL/GenBank/DDBJ whole genome shotgun (WGS) entry which is preliminary data.</text>
</comment>
<accession>A0AAD4G8N0</accession>
<proteinExistence type="predicted"/>
<reference evidence="1" key="1">
    <citation type="submission" date="2019-10" db="EMBL/GenBank/DDBJ databases">
        <authorList>
            <consortium name="DOE Joint Genome Institute"/>
            <person name="Kuo A."/>
            <person name="Miyauchi S."/>
            <person name="Kiss E."/>
            <person name="Drula E."/>
            <person name="Kohler A."/>
            <person name="Sanchez-Garcia M."/>
            <person name="Andreopoulos B."/>
            <person name="Barry K.W."/>
            <person name="Bonito G."/>
            <person name="Buee M."/>
            <person name="Carver A."/>
            <person name="Chen C."/>
            <person name="Cichocki N."/>
            <person name="Clum A."/>
            <person name="Culley D."/>
            <person name="Crous P.W."/>
            <person name="Fauchery L."/>
            <person name="Girlanda M."/>
            <person name="Hayes R."/>
            <person name="Keri Z."/>
            <person name="LaButti K."/>
            <person name="Lipzen A."/>
            <person name="Lombard V."/>
            <person name="Magnuson J."/>
            <person name="Maillard F."/>
            <person name="Morin E."/>
            <person name="Murat C."/>
            <person name="Nolan M."/>
            <person name="Ohm R."/>
            <person name="Pangilinan J."/>
            <person name="Pereira M."/>
            <person name="Perotto S."/>
            <person name="Peter M."/>
            <person name="Riley R."/>
            <person name="Sitrit Y."/>
            <person name="Stielow B."/>
            <person name="Szollosi G."/>
            <person name="Zifcakova L."/>
            <person name="Stursova M."/>
            <person name="Spatafora J.W."/>
            <person name="Tedersoo L."/>
            <person name="Vaario L.-M."/>
            <person name="Yamada A."/>
            <person name="Yan M."/>
            <person name="Wang P."/>
            <person name="Xu J."/>
            <person name="Bruns T."/>
            <person name="Baldrian P."/>
            <person name="Vilgalys R."/>
            <person name="Henrissat B."/>
            <person name="Grigoriev I.V."/>
            <person name="Hibbett D."/>
            <person name="Nagy L.G."/>
            <person name="Martin F.M."/>
        </authorList>
    </citation>
    <scope>NUCLEOTIDE SEQUENCE</scope>
    <source>
        <strain evidence="1">BED1</strain>
    </source>
</reference>
<sequence>MTWRERSRRGWMPTLHMFRRLWCFPSQGFPHTSPQTVRSTSPPWIRTTSSATFPPSRLRTLRRTHRLQIFL</sequence>
<evidence type="ECO:0000313" key="2">
    <source>
        <dbReference type="Proteomes" id="UP001194468"/>
    </source>
</evidence>
<dbReference type="EMBL" id="WHUW01000071">
    <property type="protein sequence ID" value="KAF8428849.1"/>
    <property type="molecule type" value="Genomic_DNA"/>
</dbReference>
<gene>
    <name evidence="1" type="ORF">L210DRAFT_3563904</name>
</gene>
<protein>
    <submittedName>
        <fullName evidence="1">Uncharacterized protein</fullName>
    </submittedName>
</protein>